<accession>A0A288TZ60</accession>
<keyword evidence="1" id="KW-0175">Coiled coil</keyword>
<feature type="coiled-coil region" evidence="1">
    <location>
        <begin position="13"/>
        <end position="54"/>
    </location>
</feature>
<organism evidence="2 3">
    <name type="scientific">Enterococcus phage EFP01</name>
    <dbReference type="NCBI Taxonomy" id="1926594"/>
    <lineage>
        <taxon>Viruses</taxon>
        <taxon>Duplodnaviria</taxon>
        <taxon>Heunggongvirae</taxon>
        <taxon>Uroviricota</taxon>
        <taxon>Caudoviricetes</taxon>
        <taxon>Herelleviridae</taxon>
        <taxon>Brockvirinae</taxon>
        <taxon>Schiekvirus</taxon>
        <taxon>Schiekvirus EFP01</taxon>
    </lineage>
</organism>
<gene>
    <name evidence="2" type="ORF">EFP01_120</name>
</gene>
<proteinExistence type="predicted"/>
<evidence type="ECO:0000256" key="1">
    <source>
        <dbReference type="SAM" id="Coils"/>
    </source>
</evidence>
<dbReference type="Proteomes" id="UP000224269">
    <property type="component" value="Segment"/>
</dbReference>
<dbReference type="EMBL" id="KY549443">
    <property type="protein sequence ID" value="APZ82047.1"/>
    <property type="molecule type" value="Genomic_DNA"/>
</dbReference>
<evidence type="ECO:0000313" key="3">
    <source>
        <dbReference type="Proteomes" id="UP000224269"/>
    </source>
</evidence>
<keyword evidence="3" id="KW-1185">Reference proteome</keyword>
<name>A0A288TZ60_9CAUD</name>
<reference evidence="3" key="1">
    <citation type="submission" date="2016-12" db="EMBL/GenBank/DDBJ databases">
        <authorList>
            <person name="Lee J.-H."/>
            <person name="Kim Y.-T."/>
            <person name="Kim J.-H."/>
            <person name="Ryu S.-R."/>
        </authorList>
    </citation>
    <scope>NUCLEOTIDE SEQUENCE [LARGE SCALE GENOMIC DNA]</scope>
</reference>
<sequence length="101" mass="12221">MRLTTTEVKEKELERNFKEYKRVQELLDSLNEQRDELRKEILEQMIQLKKTKVESQYGTFKLISAYERIGVDRNTLEKCYPNVFKKVKKITEVSQSIQYKK</sequence>
<evidence type="ECO:0000313" key="2">
    <source>
        <dbReference type="EMBL" id="APZ82047.1"/>
    </source>
</evidence>
<protein>
    <submittedName>
        <fullName evidence="2">Uncharacterized protein</fullName>
    </submittedName>
</protein>